<dbReference type="AlphaFoldDB" id="A0A238D3C3"/>
<evidence type="ECO:0000313" key="2">
    <source>
        <dbReference type="Proteomes" id="UP000214566"/>
    </source>
</evidence>
<reference evidence="1 2" key="1">
    <citation type="submission" date="2016-06" db="EMBL/GenBank/DDBJ databases">
        <authorList>
            <person name="Kjaerup R.B."/>
            <person name="Dalgaard T.S."/>
            <person name="Juul-Madsen H.R."/>
        </authorList>
    </citation>
    <scope>NUCLEOTIDE SEQUENCE [LARGE SCALE GENOMIC DNA]</scope>
    <source>
        <strain evidence="1 2">DSM 16361</strain>
    </source>
</reference>
<accession>A0A238D3C3</accession>
<name>A0A238D3C3_THIDL</name>
<dbReference type="RefSeq" id="WP_013104692.1">
    <property type="nucleotide sequence ID" value="NZ_LT592170.1"/>
</dbReference>
<protein>
    <submittedName>
        <fullName evidence="1">Uncharacterized protein</fullName>
    </submittedName>
</protein>
<sequence>MEHKAALHPPLDASAYVAPETPAERVLRLYQHPGGPLIGWVLDDAARRRHDANHLAHVLGISLEELERCERGHASRLVRDRAFMTKAARYLAIPPITARLLAGDIRVGDFATRIESPTDTIEREFARMLTDPKLRALVPDSVADLTDEYRHYLVMVYGKNRAMELAELPLLPDILRWLQRAAIQHDEHEAMAAHAAGKDRSLMAS</sequence>
<dbReference type="EMBL" id="FLMQ01000055">
    <property type="protein sequence ID" value="SBP87787.1"/>
    <property type="molecule type" value="Genomic_DNA"/>
</dbReference>
<keyword evidence="2" id="KW-1185">Reference proteome</keyword>
<dbReference type="Proteomes" id="UP000214566">
    <property type="component" value="Unassembled WGS sequence"/>
</dbReference>
<gene>
    <name evidence="1" type="ORF">THIARS_60500</name>
</gene>
<organism evidence="1 2">
    <name type="scientific">Thiomonas delicata</name>
    <name type="common">Thiomonas cuprina</name>
    <dbReference type="NCBI Taxonomy" id="364030"/>
    <lineage>
        <taxon>Bacteria</taxon>
        <taxon>Pseudomonadati</taxon>
        <taxon>Pseudomonadota</taxon>
        <taxon>Betaproteobacteria</taxon>
        <taxon>Burkholderiales</taxon>
        <taxon>Thiomonas</taxon>
    </lineage>
</organism>
<evidence type="ECO:0000313" key="1">
    <source>
        <dbReference type="EMBL" id="SBP87787.1"/>
    </source>
</evidence>
<proteinExistence type="predicted"/>